<dbReference type="Proteomes" id="UP000215413">
    <property type="component" value="Unassembled WGS sequence"/>
</dbReference>
<evidence type="ECO:0000313" key="3">
    <source>
        <dbReference type="Proteomes" id="UP000215413"/>
    </source>
</evidence>
<dbReference type="InterPro" id="IPR007712">
    <property type="entry name" value="RelE/ParE_toxin"/>
</dbReference>
<accession>A0A233V267</accession>
<dbReference type="AlphaFoldDB" id="A0A233V267"/>
<organism evidence="2 3">
    <name type="scientific">Finegoldia magna</name>
    <name type="common">Peptostreptococcus magnus</name>
    <dbReference type="NCBI Taxonomy" id="1260"/>
    <lineage>
        <taxon>Bacteria</taxon>
        <taxon>Bacillati</taxon>
        <taxon>Bacillota</taxon>
        <taxon>Tissierellia</taxon>
        <taxon>Tissierellales</taxon>
        <taxon>Peptoniphilaceae</taxon>
        <taxon>Finegoldia</taxon>
    </lineage>
</organism>
<proteinExistence type="predicted"/>
<dbReference type="Pfam" id="PF05016">
    <property type="entry name" value="ParE_toxin"/>
    <property type="match status" value="1"/>
</dbReference>
<evidence type="ECO:0000313" key="2">
    <source>
        <dbReference type="EMBL" id="OXZ26496.1"/>
    </source>
</evidence>
<name>A0A233V267_FINMA</name>
<dbReference type="EMBL" id="NDYC01000044">
    <property type="protein sequence ID" value="OXZ26496.1"/>
    <property type="molecule type" value="Genomic_DNA"/>
</dbReference>
<protein>
    <submittedName>
        <fullName evidence="2">Addiction module toxin RelE</fullName>
    </submittedName>
</protein>
<dbReference type="SUPFAM" id="SSF143011">
    <property type="entry name" value="RelE-like"/>
    <property type="match status" value="1"/>
</dbReference>
<gene>
    <name evidence="2" type="ORF">B9N49_08810</name>
</gene>
<evidence type="ECO:0000256" key="1">
    <source>
        <dbReference type="ARBA" id="ARBA00022649"/>
    </source>
</evidence>
<keyword evidence="1" id="KW-1277">Toxin-antitoxin system</keyword>
<dbReference type="RefSeq" id="WP_094206390.1">
    <property type="nucleotide sequence ID" value="NZ_NDYC01000044.1"/>
</dbReference>
<comment type="caution">
    <text evidence="2">The sequence shown here is derived from an EMBL/GenBank/DDBJ whole genome shotgun (WGS) entry which is preliminary data.</text>
</comment>
<dbReference type="InterPro" id="IPR035093">
    <property type="entry name" value="RelE/ParE_toxin_dom_sf"/>
</dbReference>
<dbReference type="Gene3D" id="3.30.2310.20">
    <property type="entry name" value="RelE-like"/>
    <property type="match status" value="1"/>
</dbReference>
<reference evidence="3" key="1">
    <citation type="submission" date="2017-04" db="EMBL/GenBank/DDBJ databases">
        <title>Finegoldia magna isolated from orthopedic joint implant-associated infections.</title>
        <authorList>
            <person name="Bjorklund S."/>
            <person name="Bruggemann H."/>
            <person name="Jensen A."/>
            <person name="Hellmark B."/>
            <person name="Soderquist B."/>
        </authorList>
    </citation>
    <scope>NUCLEOTIDE SEQUENCE [LARGE SCALE GENOMIC DNA]</scope>
    <source>
        <strain evidence="3">CCUG 54800</strain>
    </source>
</reference>
<sequence length="111" mass="13317">MIYEIKITDQADNDIRNIYEYIAYELQSPENANGQLGRIEKCIMSLYDMPERHRFYDSEPWKSRGLHIVPVDNYCILYIVDNDDTTVSIMRVMYLGRDIDVQFNKYTKYEK</sequence>